<evidence type="ECO:0000313" key="4">
    <source>
        <dbReference type="EMBL" id="PNC20255.1"/>
    </source>
</evidence>
<sequence>MKLPSCAYLLPVACSLFPSAVAEGYNGSLDFEQRINGKTVLKTIEPVRERLQELSAVFFSGHDVMVYGIVLSPDGYIATKASELHSHQNPVIRIGAAKYSHFKEIGTDPATDIAVVKVDASGLAAPGPVSNEAHMGMLVVSNGSTTRSSRRAQLGTLSAAQRPIPNGDTAYMGVIFAAPCSIQEVVKDGPAARAGAMDGDEILTVDGTPVTTLEAIYPILSKKEIGEKVTLKVNRKGNKVSYAITLGSRRKALGEDTPQNSNDLISGGFSKRRDDFPMVLQHDTPSRYTLMGGPLLNLKGELIGMNIARVNRAENYALPISVVQESVKRILEKAQQPEKKPQGDS</sequence>
<dbReference type="EMBL" id="PJKA01000002">
    <property type="protein sequence ID" value="PNC20255.1"/>
    <property type="molecule type" value="Genomic_DNA"/>
</dbReference>
<dbReference type="InterPro" id="IPR009003">
    <property type="entry name" value="Peptidase_S1_PA"/>
</dbReference>
<gene>
    <name evidence="4" type="ORF">CXU22_00240</name>
</gene>
<evidence type="ECO:0000313" key="5">
    <source>
        <dbReference type="Proteomes" id="UP000236000"/>
    </source>
</evidence>
<organism evidence="4 5">
    <name type="scientific">Akkermansia muciniphila</name>
    <dbReference type="NCBI Taxonomy" id="239935"/>
    <lineage>
        <taxon>Bacteria</taxon>
        <taxon>Pseudomonadati</taxon>
        <taxon>Verrucomicrobiota</taxon>
        <taxon>Verrucomicrobiia</taxon>
        <taxon>Verrucomicrobiales</taxon>
        <taxon>Akkermansiaceae</taxon>
        <taxon>Akkermansia</taxon>
    </lineage>
</organism>
<feature type="signal peptide" evidence="2">
    <location>
        <begin position="1"/>
        <end position="22"/>
    </location>
</feature>
<accession>A0A2N8HGQ3</accession>
<protein>
    <recommendedName>
        <fullName evidence="3">PDZ domain-containing protein</fullName>
    </recommendedName>
</protein>
<comment type="caution">
    <text evidence="4">The sequence shown here is derived from an EMBL/GenBank/DDBJ whole genome shotgun (WGS) entry which is preliminary data.</text>
</comment>
<dbReference type="PANTHER" id="PTHR22939">
    <property type="entry name" value="SERINE PROTEASE FAMILY S1C HTRA-RELATED"/>
    <property type="match status" value="1"/>
</dbReference>
<dbReference type="AlphaFoldDB" id="A0A2N8HGQ3"/>
<dbReference type="OrthoDB" id="189567at2"/>
<proteinExistence type="inferred from homology"/>
<name>A0A2N8HGQ3_9BACT</name>
<evidence type="ECO:0000259" key="3">
    <source>
        <dbReference type="PROSITE" id="PS50106"/>
    </source>
</evidence>
<reference evidence="4 5" key="1">
    <citation type="journal article" date="2017" name="BMC Genomics">
        <title>Genome sequencing of 39 Akkermansia muciniphila isolates reveals its population structure, genomic and functional diverisity, and global distribution in mammalian gut microbiotas.</title>
        <authorList>
            <person name="Guo X."/>
            <person name="Li S."/>
            <person name="Zhang J."/>
            <person name="Wu F."/>
            <person name="Li X."/>
            <person name="Wu D."/>
            <person name="Zhang M."/>
            <person name="Ou Z."/>
            <person name="Jie Z."/>
            <person name="Yan Q."/>
            <person name="Li P."/>
            <person name="Yi J."/>
            <person name="Peng Y."/>
        </authorList>
    </citation>
    <scope>NUCLEOTIDE SEQUENCE [LARGE SCALE GENOMIC DNA]</scope>
    <source>
        <strain evidence="4 5">GP24</strain>
    </source>
</reference>
<feature type="chain" id="PRO_5014718077" description="PDZ domain-containing protein" evidence="2">
    <location>
        <begin position="23"/>
        <end position="345"/>
    </location>
</feature>
<dbReference type="SUPFAM" id="SSF50156">
    <property type="entry name" value="PDZ domain-like"/>
    <property type="match status" value="1"/>
</dbReference>
<dbReference type="InterPro" id="IPR043504">
    <property type="entry name" value="Peptidase_S1_PA_chymotrypsin"/>
</dbReference>
<evidence type="ECO:0000256" key="1">
    <source>
        <dbReference type="ARBA" id="ARBA00010541"/>
    </source>
</evidence>
<dbReference type="SUPFAM" id="SSF50494">
    <property type="entry name" value="Trypsin-like serine proteases"/>
    <property type="match status" value="1"/>
</dbReference>
<dbReference type="InterPro" id="IPR036034">
    <property type="entry name" value="PDZ_sf"/>
</dbReference>
<dbReference type="Pfam" id="PF13180">
    <property type="entry name" value="PDZ_2"/>
    <property type="match status" value="1"/>
</dbReference>
<dbReference type="PROSITE" id="PS50106">
    <property type="entry name" value="PDZ"/>
    <property type="match status" value="1"/>
</dbReference>
<keyword evidence="2" id="KW-0732">Signal</keyword>
<evidence type="ECO:0000256" key="2">
    <source>
        <dbReference type="SAM" id="SignalP"/>
    </source>
</evidence>
<dbReference type="RefSeq" id="WP_102711370.1">
    <property type="nucleotide sequence ID" value="NZ_PJKA01000002.1"/>
</dbReference>
<feature type="domain" description="PDZ" evidence="3">
    <location>
        <begin position="166"/>
        <end position="237"/>
    </location>
</feature>
<dbReference type="SMART" id="SM00228">
    <property type="entry name" value="PDZ"/>
    <property type="match status" value="1"/>
</dbReference>
<comment type="similarity">
    <text evidence="1">Belongs to the peptidase S1C family.</text>
</comment>
<dbReference type="Gene3D" id="2.40.10.10">
    <property type="entry name" value="Trypsin-like serine proteases"/>
    <property type="match status" value="2"/>
</dbReference>
<dbReference type="PANTHER" id="PTHR22939:SF129">
    <property type="entry name" value="SERINE PROTEASE HTRA2, MITOCHONDRIAL"/>
    <property type="match status" value="1"/>
</dbReference>
<dbReference type="Gene3D" id="2.30.42.10">
    <property type="match status" value="1"/>
</dbReference>
<dbReference type="Proteomes" id="UP000236000">
    <property type="component" value="Unassembled WGS sequence"/>
</dbReference>
<dbReference type="InterPro" id="IPR001478">
    <property type="entry name" value="PDZ"/>
</dbReference>